<dbReference type="PANTHER" id="PTHR30111:SF1">
    <property type="entry name" value="33 KDA CHAPERONIN"/>
    <property type="match status" value="1"/>
</dbReference>
<dbReference type="InterPro" id="IPR016154">
    <property type="entry name" value="Heat_shock_Hsp33_C"/>
</dbReference>
<dbReference type="Pfam" id="PF01430">
    <property type="entry name" value="HSP33"/>
    <property type="match status" value="1"/>
</dbReference>
<comment type="PTM">
    <text evidence="6">Under oxidizing conditions two disulfide bonds are formed involving the reactive cysteines. Under reducing conditions zinc is bound to the reactive cysteines and the protein is inactive.</text>
</comment>
<dbReference type="GO" id="GO:0044183">
    <property type="term" value="F:protein folding chaperone"/>
    <property type="evidence" value="ECO:0007669"/>
    <property type="project" value="TreeGrafter"/>
</dbReference>
<dbReference type="NCBIfam" id="NF001033">
    <property type="entry name" value="PRK00114.1"/>
    <property type="match status" value="1"/>
</dbReference>
<keyword evidence="4 6" id="KW-0143">Chaperone</keyword>
<dbReference type="SUPFAM" id="SSF118352">
    <property type="entry name" value="HSP33 redox switch-like"/>
    <property type="match status" value="1"/>
</dbReference>
<evidence type="ECO:0000256" key="2">
    <source>
        <dbReference type="ARBA" id="ARBA00022833"/>
    </source>
</evidence>
<reference evidence="7" key="2">
    <citation type="journal article" date="2021" name="PeerJ">
        <title>Extensive microbial diversity within the chicken gut microbiome revealed by metagenomics and culture.</title>
        <authorList>
            <person name="Gilroy R."/>
            <person name="Ravi A."/>
            <person name="Getino M."/>
            <person name="Pursley I."/>
            <person name="Horton D.L."/>
            <person name="Alikhan N.F."/>
            <person name="Baker D."/>
            <person name="Gharbi K."/>
            <person name="Hall N."/>
            <person name="Watson M."/>
            <person name="Adriaenssens E.M."/>
            <person name="Foster-Nyarko E."/>
            <person name="Jarju S."/>
            <person name="Secka A."/>
            <person name="Antonio M."/>
            <person name="Oren A."/>
            <person name="Chaudhuri R.R."/>
            <person name="La Ragione R."/>
            <person name="Hildebrand F."/>
            <person name="Pallen M.J."/>
        </authorList>
    </citation>
    <scope>NUCLEOTIDE SEQUENCE</scope>
    <source>
        <strain evidence="7">F6-4510</strain>
    </source>
</reference>
<comment type="function">
    <text evidence="6">Redox regulated molecular chaperone. Protects both thermally unfolding and oxidatively damaged proteins from irreversible aggregation. Plays an important role in the bacterial defense system toward oxidative stress.</text>
</comment>
<dbReference type="AlphaFoldDB" id="A0A9D9DYM3"/>
<organism evidence="7 8">
    <name type="scientific">Candidatus Fimicola merdigallinarum</name>
    <dbReference type="NCBI Taxonomy" id="2840819"/>
    <lineage>
        <taxon>Bacteria</taxon>
        <taxon>Bacillati</taxon>
        <taxon>Bacillota</taxon>
        <taxon>Clostridia</taxon>
        <taxon>Lachnospirales</taxon>
        <taxon>Lachnospiraceae</taxon>
        <taxon>Lachnospiraceae incertae sedis</taxon>
        <taxon>Candidatus Fimicola</taxon>
    </lineage>
</organism>
<keyword evidence="3 6" id="KW-1015">Disulfide bond</keyword>
<gene>
    <name evidence="6 7" type="primary">hslO</name>
    <name evidence="7" type="ORF">IAC55_00570</name>
</gene>
<dbReference type="CDD" id="cd00498">
    <property type="entry name" value="Hsp33"/>
    <property type="match status" value="1"/>
</dbReference>
<dbReference type="GO" id="GO:0042026">
    <property type="term" value="P:protein refolding"/>
    <property type="evidence" value="ECO:0007669"/>
    <property type="project" value="TreeGrafter"/>
</dbReference>
<proteinExistence type="inferred from homology"/>
<dbReference type="HAMAP" id="MF_00117">
    <property type="entry name" value="HslO"/>
    <property type="match status" value="1"/>
</dbReference>
<feature type="disulfide bond" description="Redox-active" evidence="6">
    <location>
        <begin position="237"/>
        <end position="239"/>
    </location>
</feature>
<evidence type="ECO:0000313" key="8">
    <source>
        <dbReference type="Proteomes" id="UP000823611"/>
    </source>
</evidence>
<dbReference type="GO" id="GO:0051082">
    <property type="term" value="F:unfolded protein binding"/>
    <property type="evidence" value="ECO:0007669"/>
    <property type="project" value="UniProtKB-UniRule"/>
</dbReference>
<keyword evidence="1 6" id="KW-0963">Cytoplasm</keyword>
<dbReference type="InterPro" id="IPR016153">
    <property type="entry name" value="Heat_shock_Hsp33_N"/>
</dbReference>
<feature type="disulfide bond" description="Redox-active" evidence="6">
    <location>
        <begin position="270"/>
        <end position="273"/>
    </location>
</feature>
<dbReference type="Proteomes" id="UP000823611">
    <property type="component" value="Unassembled WGS sequence"/>
</dbReference>
<evidence type="ECO:0000313" key="7">
    <source>
        <dbReference type="EMBL" id="MBO8433799.1"/>
    </source>
</evidence>
<comment type="subcellular location">
    <subcellularLocation>
        <location evidence="6">Cytoplasm</location>
    </subcellularLocation>
</comment>
<dbReference type="Gene3D" id="3.55.30.10">
    <property type="entry name" value="Hsp33 domain"/>
    <property type="match status" value="1"/>
</dbReference>
<evidence type="ECO:0000256" key="5">
    <source>
        <dbReference type="ARBA" id="ARBA00023284"/>
    </source>
</evidence>
<dbReference type="Gene3D" id="3.90.1280.10">
    <property type="entry name" value="HSP33 redox switch-like"/>
    <property type="match status" value="1"/>
</dbReference>
<evidence type="ECO:0000256" key="1">
    <source>
        <dbReference type="ARBA" id="ARBA00022490"/>
    </source>
</evidence>
<dbReference type="GO" id="GO:0005737">
    <property type="term" value="C:cytoplasm"/>
    <property type="evidence" value="ECO:0007669"/>
    <property type="project" value="UniProtKB-SubCell"/>
</dbReference>
<keyword evidence="2 6" id="KW-0862">Zinc</keyword>
<keyword evidence="5 6" id="KW-0676">Redox-active center</keyword>
<protein>
    <recommendedName>
        <fullName evidence="6">33 kDa chaperonin</fullName>
    </recommendedName>
    <alternativeName>
        <fullName evidence="6">Heat shock protein 33 homolog</fullName>
        <shortName evidence="6">HSP33</shortName>
    </alternativeName>
</protein>
<dbReference type="InterPro" id="IPR000397">
    <property type="entry name" value="Heat_shock_Hsp33"/>
</dbReference>
<dbReference type="EMBL" id="JADIMX010000011">
    <property type="protein sequence ID" value="MBO8433799.1"/>
    <property type="molecule type" value="Genomic_DNA"/>
</dbReference>
<accession>A0A9D9DYM3</accession>
<evidence type="ECO:0000256" key="4">
    <source>
        <dbReference type="ARBA" id="ARBA00023186"/>
    </source>
</evidence>
<comment type="caution">
    <text evidence="7">The sequence shown here is derived from an EMBL/GenBank/DDBJ whole genome shotgun (WGS) entry which is preliminary data.</text>
</comment>
<dbReference type="PANTHER" id="PTHR30111">
    <property type="entry name" value="33 KDA CHAPERONIN"/>
    <property type="match status" value="1"/>
</dbReference>
<name>A0A9D9DYM3_9FIRM</name>
<evidence type="ECO:0000256" key="3">
    <source>
        <dbReference type="ARBA" id="ARBA00023157"/>
    </source>
</evidence>
<dbReference type="PIRSF" id="PIRSF005261">
    <property type="entry name" value="Heat_shock_Hsp33"/>
    <property type="match status" value="1"/>
</dbReference>
<dbReference type="SUPFAM" id="SSF64397">
    <property type="entry name" value="Hsp33 domain"/>
    <property type="match status" value="1"/>
</dbReference>
<evidence type="ECO:0000256" key="6">
    <source>
        <dbReference type="HAMAP-Rule" id="MF_00117"/>
    </source>
</evidence>
<reference evidence="7" key="1">
    <citation type="submission" date="2020-10" db="EMBL/GenBank/DDBJ databases">
        <authorList>
            <person name="Gilroy R."/>
        </authorList>
    </citation>
    <scope>NUCLEOTIDE SEQUENCE</scope>
    <source>
        <strain evidence="7">F6-4510</strain>
    </source>
</reference>
<comment type="similarity">
    <text evidence="6">Belongs to the HSP33 family.</text>
</comment>
<sequence length="292" mass="32108">MEDYIIRATAGNGSIRAFAGTTKNTVEMARQLHNTSPVATAGLGRLLTAGAMMGEMLKGEKDLLTLQIRGDGPLQGMVVSADSKGNVKGYVFNPYVEVPNKYEGKLDVSKAIGNGSLSVIKDIGLKEPYAGQIELISGEIAEDLTYYFAKSEQTPSAIGLGVLIDTDTSVMASGGFIIQLMPDASDEIAEKLEEKINRTPYVTSLLDMGYSPEDILQLILGDFDLEINEKKEVRFYCNCTRERVEKALISLGKDELTNMIEEDKKAQLHCHFCNKEYNFTEDELKEILKNAL</sequence>